<name>A0A8T0QJI1_PANVG</name>
<dbReference type="PANTHER" id="PTHR34303">
    <property type="entry name" value="OS01G0890400 PROTEIN-RELATED"/>
    <property type="match status" value="1"/>
</dbReference>
<organism evidence="2 3">
    <name type="scientific">Panicum virgatum</name>
    <name type="common">Blackwell switchgrass</name>
    <dbReference type="NCBI Taxonomy" id="38727"/>
    <lineage>
        <taxon>Eukaryota</taxon>
        <taxon>Viridiplantae</taxon>
        <taxon>Streptophyta</taxon>
        <taxon>Embryophyta</taxon>
        <taxon>Tracheophyta</taxon>
        <taxon>Spermatophyta</taxon>
        <taxon>Magnoliopsida</taxon>
        <taxon>Liliopsida</taxon>
        <taxon>Poales</taxon>
        <taxon>Poaceae</taxon>
        <taxon>PACMAD clade</taxon>
        <taxon>Panicoideae</taxon>
        <taxon>Panicodae</taxon>
        <taxon>Paniceae</taxon>
        <taxon>Panicinae</taxon>
        <taxon>Panicum</taxon>
        <taxon>Panicum sect. Hiantes</taxon>
    </lineage>
</organism>
<comment type="caution">
    <text evidence="2">The sequence shown here is derived from an EMBL/GenBank/DDBJ whole genome shotgun (WGS) entry which is preliminary data.</text>
</comment>
<reference evidence="2" key="1">
    <citation type="submission" date="2020-05" db="EMBL/GenBank/DDBJ databases">
        <title>WGS assembly of Panicum virgatum.</title>
        <authorList>
            <person name="Lovell J.T."/>
            <person name="Jenkins J."/>
            <person name="Shu S."/>
            <person name="Juenger T.E."/>
            <person name="Schmutz J."/>
        </authorList>
    </citation>
    <scope>NUCLEOTIDE SEQUENCE</scope>
    <source>
        <strain evidence="2">AP13</strain>
    </source>
</reference>
<accession>A0A8T0QJI1</accession>
<protein>
    <submittedName>
        <fullName evidence="2">Uncharacterized protein</fullName>
    </submittedName>
</protein>
<dbReference type="EMBL" id="CM029049">
    <property type="protein sequence ID" value="KAG2573823.1"/>
    <property type="molecule type" value="Genomic_DNA"/>
</dbReference>
<dbReference type="Proteomes" id="UP000823388">
    <property type="component" value="Chromosome 7K"/>
</dbReference>
<gene>
    <name evidence="2" type="ORF">PVAP13_7KG280800</name>
</gene>
<keyword evidence="3" id="KW-1185">Reference proteome</keyword>
<evidence type="ECO:0000313" key="3">
    <source>
        <dbReference type="Proteomes" id="UP000823388"/>
    </source>
</evidence>
<evidence type="ECO:0000313" key="2">
    <source>
        <dbReference type="EMBL" id="KAG2573823.1"/>
    </source>
</evidence>
<evidence type="ECO:0000256" key="1">
    <source>
        <dbReference type="SAM" id="MobiDB-lite"/>
    </source>
</evidence>
<sequence>MHHFSNLAFATITPPAVSPSTLLRRTLQVWAGNPRVRLAPSSLGAQIVVFDDVHAREDIIRCAPFFYHGHTISLEHFDETPNRFSFDHEAFVALSIEDFLIENWRREHIMHSVSPFGNPHFIDPIRLSGSDYSAVLIMVKVDSLFDIPHHIHFKNDDGSSSVGCVRIIHFKAADFDSDSDSDPEDHDALNFSSGSAGSVLSGPSCHTTPSQVPRPGGSCGFLPAPSASFRRRGWGSAAPVLGWPVVGVRAFYGWFEVTVSGLSGEGGTIRMPMLPLPASLDGLVAVDFVNATIDRLTGGVPCLRCGDRGLPTSTV</sequence>
<dbReference type="PANTHER" id="PTHR34303:SF8">
    <property type="entry name" value="OS09G0372600 PROTEIN"/>
    <property type="match status" value="1"/>
</dbReference>
<proteinExistence type="predicted"/>
<dbReference type="AlphaFoldDB" id="A0A8T0QJI1"/>
<feature type="region of interest" description="Disordered" evidence="1">
    <location>
        <begin position="198"/>
        <end position="217"/>
    </location>
</feature>